<dbReference type="EMBL" id="UZAG01000125">
    <property type="protein sequence ID" value="VDO07244.1"/>
    <property type="molecule type" value="Genomic_DNA"/>
</dbReference>
<reference evidence="5" key="1">
    <citation type="submission" date="2017-02" db="UniProtKB">
        <authorList>
            <consortium name="WormBaseParasite"/>
        </authorList>
    </citation>
    <scope>IDENTIFICATION</scope>
</reference>
<dbReference type="PROSITE" id="PS00061">
    <property type="entry name" value="ADH_SHORT"/>
    <property type="match status" value="1"/>
</dbReference>
<dbReference type="AlphaFoldDB" id="A0A0R3Q3Q5"/>
<dbReference type="PANTHER" id="PTHR43639">
    <property type="entry name" value="OXIDOREDUCTASE, SHORT-CHAIN DEHYDROGENASE/REDUCTASE FAMILY (AFU_ORTHOLOGUE AFUA_5G02870)"/>
    <property type="match status" value="1"/>
</dbReference>
<accession>A0A0R3Q3Q5</accession>
<sequence>MQGAGLNVVIHHSPRSGDRAASLCAELESLRAGCALTWEADLSQPVDVPGWLIELTPEFCVCNASVYQPSTLADSARESLDMAVHLNAHAAILKSLEPSLCSVVAVTDIHVDRPAAGYLWYTVAKAALQSLVLTLAMEWAPRIRCNVVAPGALPLPEAWTDEGRAEAIERSIPLGRLGGFEDLASAVKWVLLDAPYVTGQVLAVDGGRSRWLRN</sequence>
<dbReference type="InterPro" id="IPR002347">
    <property type="entry name" value="SDR_fam"/>
</dbReference>
<dbReference type="SUPFAM" id="SSF51735">
    <property type="entry name" value="NAD(P)-binding Rossmann-fold domains"/>
    <property type="match status" value="1"/>
</dbReference>
<name>A0A0R3Q3Q5_9BILA</name>
<dbReference type="STRING" id="42155.A0A0R3Q3Q5"/>
<protein>
    <submittedName>
        <fullName evidence="5">SDR family oxidoreductase</fullName>
    </submittedName>
</protein>
<evidence type="ECO:0000313" key="3">
    <source>
        <dbReference type="EMBL" id="VDO07244.1"/>
    </source>
</evidence>
<evidence type="ECO:0000313" key="5">
    <source>
        <dbReference type="WBParaSite" id="BTMF_0000092301-mRNA-1"/>
    </source>
</evidence>
<evidence type="ECO:0000256" key="2">
    <source>
        <dbReference type="ARBA" id="ARBA00023002"/>
    </source>
</evidence>
<keyword evidence="4" id="KW-1185">Reference proteome</keyword>
<dbReference type="Proteomes" id="UP000280834">
    <property type="component" value="Unassembled WGS sequence"/>
</dbReference>
<dbReference type="PRINTS" id="PR00081">
    <property type="entry name" value="GDHRDH"/>
</dbReference>
<dbReference type="InterPro" id="IPR020904">
    <property type="entry name" value="Sc_DH/Rdtase_CS"/>
</dbReference>
<dbReference type="InterPro" id="IPR036291">
    <property type="entry name" value="NAD(P)-bd_dom_sf"/>
</dbReference>
<dbReference type="GO" id="GO:0016491">
    <property type="term" value="F:oxidoreductase activity"/>
    <property type="evidence" value="ECO:0007669"/>
    <property type="project" value="UniProtKB-KW"/>
</dbReference>
<dbReference type="WBParaSite" id="BTMF_0000092301-mRNA-1">
    <property type="protein sequence ID" value="BTMF_0000092301-mRNA-1"/>
    <property type="gene ID" value="BTMF_0000092301"/>
</dbReference>
<organism evidence="5">
    <name type="scientific">Brugia timori</name>
    <dbReference type="NCBI Taxonomy" id="42155"/>
    <lineage>
        <taxon>Eukaryota</taxon>
        <taxon>Metazoa</taxon>
        <taxon>Ecdysozoa</taxon>
        <taxon>Nematoda</taxon>
        <taxon>Chromadorea</taxon>
        <taxon>Rhabditida</taxon>
        <taxon>Spirurina</taxon>
        <taxon>Spiruromorpha</taxon>
        <taxon>Filarioidea</taxon>
        <taxon>Onchocercidae</taxon>
        <taxon>Brugia</taxon>
    </lineage>
</organism>
<evidence type="ECO:0000256" key="1">
    <source>
        <dbReference type="ARBA" id="ARBA00006484"/>
    </source>
</evidence>
<comment type="similarity">
    <text evidence="1">Belongs to the short-chain dehydrogenases/reductases (SDR) family.</text>
</comment>
<proteinExistence type="inferred from homology"/>
<gene>
    <name evidence="3" type="ORF">BTMF_LOCUS287</name>
</gene>
<reference evidence="3 4" key="2">
    <citation type="submission" date="2018-11" db="EMBL/GenBank/DDBJ databases">
        <authorList>
            <consortium name="Pathogen Informatics"/>
        </authorList>
    </citation>
    <scope>NUCLEOTIDE SEQUENCE [LARGE SCALE GENOMIC DNA]</scope>
</reference>
<dbReference type="Pfam" id="PF13561">
    <property type="entry name" value="adh_short_C2"/>
    <property type="match status" value="1"/>
</dbReference>
<evidence type="ECO:0000313" key="4">
    <source>
        <dbReference type="Proteomes" id="UP000280834"/>
    </source>
</evidence>
<dbReference type="PANTHER" id="PTHR43639:SF1">
    <property type="entry name" value="SHORT-CHAIN DEHYDROGENASE_REDUCTASE FAMILY PROTEIN"/>
    <property type="match status" value="1"/>
</dbReference>
<dbReference type="Gene3D" id="3.40.50.720">
    <property type="entry name" value="NAD(P)-binding Rossmann-like Domain"/>
    <property type="match status" value="1"/>
</dbReference>
<keyword evidence="2" id="KW-0560">Oxidoreductase</keyword>